<comment type="function">
    <text evidence="6">Bidirectionally degrades single-stranded DNA into large acid-insoluble oligonucleotides, which are then degraded further into small acid-soluble oligonucleotides.</text>
</comment>
<accession>A0A4R3KYU6</accession>
<keyword evidence="4 6" id="KW-0378">Hydrolase</keyword>
<dbReference type="RefSeq" id="WP_237722310.1">
    <property type="nucleotide sequence ID" value="NZ_CP068564.1"/>
</dbReference>
<feature type="coiled-coil region" evidence="7">
    <location>
        <begin position="6"/>
        <end position="33"/>
    </location>
</feature>
<dbReference type="GO" id="GO:0008855">
    <property type="term" value="F:exodeoxyribonuclease VII activity"/>
    <property type="evidence" value="ECO:0007669"/>
    <property type="project" value="UniProtKB-UniRule"/>
</dbReference>
<evidence type="ECO:0000256" key="7">
    <source>
        <dbReference type="SAM" id="Coils"/>
    </source>
</evidence>
<comment type="similarity">
    <text evidence="1 6">Belongs to the XseB family.</text>
</comment>
<dbReference type="InterPro" id="IPR037004">
    <property type="entry name" value="Exonuc_VII_ssu_sf"/>
</dbReference>
<dbReference type="GO" id="GO:0009318">
    <property type="term" value="C:exodeoxyribonuclease VII complex"/>
    <property type="evidence" value="ECO:0007669"/>
    <property type="project" value="UniProtKB-UniRule"/>
</dbReference>
<dbReference type="Gene3D" id="1.10.287.1040">
    <property type="entry name" value="Exonuclease VII, small subunit"/>
    <property type="match status" value="1"/>
</dbReference>
<comment type="catalytic activity">
    <reaction evidence="6">
        <text>Exonucleolytic cleavage in either 5'- to 3'- or 3'- to 5'-direction to yield nucleoside 5'-phosphates.</text>
        <dbReference type="EC" id="3.1.11.6"/>
    </reaction>
</comment>
<evidence type="ECO:0000256" key="3">
    <source>
        <dbReference type="ARBA" id="ARBA00022722"/>
    </source>
</evidence>
<dbReference type="GO" id="GO:0006308">
    <property type="term" value="P:DNA catabolic process"/>
    <property type="evidence" value="ECO:0007669"/>
    <property type="project" value="UniProtKB-UniRule"/>
</dbReference>
<gene>
    <name evidence="6" type="primary">xseB</name>
    <name evidence="8" type="ORF">EDD65_102285</name>
</gene>
<evidence type="ECO:0000313" key="9">
    <source>
        <dbReference type="Proteomes" id="UP000294567"/>
    </source>
</evidence>
<dbReference type="InterPro" id="IPR003761">
    <property type="entry name" value="Exonuc_VII_S"/>
</dbReference>
<dbReference type="AlphaFoldDB" id="A0A4R3KYU6"/>
<evidence type="ECO:0000313" key="8">
    <source>
        <dbReference type="EMBL" id="TCS91350.1"/>
    </source>
</evidence>
<dbReference type="SUPFAM" id="SSF116842">
    <property type="entry name" value="XseB-like"/>
    <property type="match status" value="1"/>
</dbReference>
<keyword evidence="5 6" id="KW-0269">Exonuclease</keyword>
<dbReference type="GO" id="GO:0005829">
    <property type="term" value="C:cytosol"/>
    <property type="evidence" value="ECO:0007669"/>
    <property type="project" value="TreeGrafter"/>
</dbReference>
<dbReference type="Proteomes" id="UP000294567">
    <property type="component" value="Unassembled WGS sequence"/>
</dbReference>
<dbReference type="EC" id="3.1.11.6" evidence="6"/>
<keyword evidence="9" id="KW-1185">Reference proteome</keyword>
<evidence type="ECO:0000256" key="4">
    <source>
        <dbReference type="ARBA" id="ARBA00022801"/>
    </source>
</evidence>
<evidence type="ECO:0000256" key="1">
    <source>
        <dbReference type="ARBA" id="ARBA00009998"/>
    </source>
</evidence>
<keyword evidence="2 6" id="KW-0963">Cytoplasm</keyword>
<reference evidence="8 9" key="1">
    <citation type="submission" date="2019-03" db="EMBL/GenBank/DDBJ databases">
        <title>Genomic Encyclopedia of Type Strains, Phase IV (KMG-IV): sequencing the most valuable type-strain genomes for metagenomic binning, comparative biology and taxonomic classification.</title>
        <authorList>
            <person name="Goeker M."/>
        </authorList>
    </citation>
    <scope>NUCLEOTIDE SEQUENCE [LARGE SCALE GENOMIC DNA]</scope>
    <source>
        <strain evidence="8 9">DSM 26752</strain>
    </source>
</reference>
<evidence type="ECO:0000256" key="2">
    <source>
        <dbReference type="ARBA" id="ARBA00022490"/>
    </source>
</evidence>
<evidence type="ECO:0000256" key="6">
    <source>
        <dbReference type="HAMAP-Rule" id="MF_00337"/>
    </source>
</evidence>
<dbReference type="Pfam" id="PF02609">
    <property type="entry name" value="Exonuc_VII_S"/>
    <property type="match status" value="1"/>
</dbReference>
<dbReference type="PANTHER" id="PTHR34137:SF1">
    <property type="entry name" value="EXODEOXYRIBONUCLEASE 7 SMALL SUBUNIT"/>
    <property type="match status" value="1"/>
</dbReference>
<comment type="subunit">
    <text evidence="6">Heterooligomer composed of large and small subunits.</text>
</comment>
<sequence>MNNMDNMTYEEALKELEEILEALESEDITLEDSVKKFKRGVALYNYCSKILNNIEGEVKILIEDNEGNMLEEDFQVEV</sequence>
<dbReference type="PIRSF" id="PIRSF006488">
    <property type="entry name" value="Exonuc_VII_S"/>
    <property type="match status" value="1"/>
</dbReference>
<organism evidence="8 9">
    <name type="scientific">Keratinibaculum paraultunense</name>
    <dbReference type="NCBI Taxonomy" id="1278232"/>
    <lineage>
        <taxon>Bacteria</taxon>
        <taxon>Bacillati</taxon>
        <taxon>Bacillota</taxon>
        <taxon>Tissierellia</taxon>
        <taxon>Tissierellales</taxon>
        <taxon>Tepidimicrobiaceae</taxon>
        <taxon>Keratinibaculum</taxon>
    </lineage>
</organism>
<comment type="subcellular location">
    <subcellularLocation>
        <location evidence="6">Cytoplasm</location>
    </subcellularLocation>
</comment>
<dbReference type="NCBIfam" id="TIGR01280">
    <property type="entry name" value="xseB"/>
    <property type="match status" value="1"/>
</dbReference>
<protein>
    <recommendedName>
        <fullName evidence="6">Exodeoxyribonuclease 7 small subunit</fullName>
        <ecNumber evidence="6">3.1.11.6</ecNumber>
    </recommendedName>
    <alternativeName>
        <fullName evidence="6">Exodeoxyribonuclease VII small subunit</fullName>
        <shortName evidence="6">Exonuclease VII small subunit</shortName>
    </alternativeName>
</protein>
<keyword evidence="3 6" id="KW-0540">Nuclease</keyword>
<keyword evidence="7" id="KW-0175">Coiled coil</keyword>
<dbReference type="EMBL" id="SMAE01000002">
    <property type="protein sequence ID" value="TCS91350.1"/>
    <property type="molecule type" value="Genomic_DNA"/>
</dbReference>
<proteinExistence type="inferred from homology"/>
<comment type="caution">
    <text evidence="8">The sequence shown here is derived from an EMBL/GenBank/DDBJ whole genome shotgun (WGS) entry which is preliminary data.</text>
</comment>
<dbReference type="PANTHER" id="PTHR34137">
    <property type="entry name" value="EXODEOXYRIBONUCLEASE 7 SMALL SUBUNIT"/>
    <property type="match status" value="1"/>
</dbReference>
<name>A0A4R3KYU6_9FIRM</name>
<evidence type="ECO:0000256" key="5">
    <source>
        <dbReference type="ARBA" id="ARBA00022839"/>
    </source>
</evidence>
<dbReference type="HAMAP" id="MF_00337">
    <property type="entry name" value="Exonuc_7_S"/>
    <property type="match status" value="1"/>
</dbReference>